<evidence type="ECO:0000256" key="4">
    <source>
        <dbReference type="ARBA" id="ARBA00023125"/>
    </source>
</evidence>
<dbReference type="Proteomes" id="UP000295741">
    <property type="component" value="Unassembled WGS sequence"/>
</dbReference>
<protein>
    <submittedName>
        <fullName evidence="7">RNA polymerase sigma-70 factor (ECF subfamily)</fullName>
    </submittedName>
</protein>
<dbReference type="Gene3D" id="1.10.1740.10">
    <property type="match status" value="1"/>
</dbReference>
<dbReference type="EMBL" id="SNWP01000014">
    <property type="protein sequence ID" value="TDO25055.1"/>
    <property type="molecule type" value="Genomic_DNA"/>
</dbReference>
<evidence type="ECO:0000256" key="3">
    <source>
        <dbReference type="ARBA" id="ARBA00023082"/>
    </source>
</evidence>
<accession>A0A4R6IMQ3</accession>
<organism evidence="7 9">
    <name type="scientific">Sediminibacterium goheungense</name>
    <dbReference type="NCBI Taxonomy" id="1086393"/>
    <lineage>
        <taxon>Bacteria</taxon>
        <taxon>Pseudomonadati</taxon>
        <taxon>Bacteroidota</taxon>
        <taxon>Chitinophagia</taxon>
        <taxon>Chitinophagales</taxon>
        <taxon>Chitinophagaceae</taxon>
        <taxon>Sediminibacterium</taxon>
    </lineage>
</organism>
<dbReference type="Pfam" id="PF04542">
    <property type="entry name" value="Sigma70_r2"/>
    <property type="match status" value="1"/>
</dbReference>
<dbReference type="InterPro" id="IPR039425">
    <property type="entry name" value="RNA_pol_sigma-70-like"/>
</dbReference>
<dbReference type="InterPro" id="IPR013324">
    <property type="entry name" value="RNA_pol_sigma_r3/r4-like"/>
</dbReference>
<evidence type="ECO:0000259" key="6">
    <source>
        <dbReference type="Pfam" id="PF04542"/>
    </source>
</evidence>
<dbReference type="Gene3D" id="1.10.10.10">
    <property type="entry name" value="Winged helix-like DNA-binding domain superfamily/Winged helix DNA-binding domain"/>
    <property type="match status" value="1"/>
</dbReference>
<reference evidence="7 9" key="1">
    <citation type="submission" date="2019-03" db="EMBL/GenBank/DDBJ databases">
        <title>Genomic Encyclopedia of Archaeal and Bacterial Type Strains, Phase II (KMG-II): from individual species to whole genera.</title>
        <authorList>
            <person name="Goeker M."/>
        </authorList>
    </citation>
    <scope>NUCLEOTIDE SEQUENCE [LARGE SCALE GENOMIC DNA]</scope>
    <source>
        <strain evidence="7 9">DSM 28323</strain>
    </source>
</reference>
<evidence type="ECO:0000313" key="8">
    <source>
        <dbReference type="EMBL" id="TDO25055.1"/>
    </source>
</evidence>
<dbReference type="InterPro" id="IPR007627">
    <property type="entry name" value="RNA_pol_sigma70_r2"/>
</dbReference>
<evidence type="ECO:0000256" key="2">
    <source>
        <dbReference type="ARBA" id="ARBA00023015"/>
    </source>
</evidence>
<dbReference type="EMBL" id="SNWP01000016">
    <property type="protein sequence ID" value="TDO23452.1"/>
    <property type="molecule type" value="Genomic_DNA"/>
</dbReference>
<dbReference type="InterPro" id="IPR036388">
    <property type="entry name" value="WH-like_DNA-bd_sf"/>
</dbReference>
<sequence>MSIRMLPAAHIEKISPATDEQLILAYQQTGNQEHLAVLFLRYSDLVYGTALKYVRDADQAKDAVMNIYQELVQKLRSHEVAHFKSWLYVVTKNHCLMWLRKNKKNITIAFQPEFMQSGEDGHLDDLLAKEQQFKKLDNCVKSLQDEQQHTIRLFYLEGKCYKEITALTGFEWDKVRSLIQNGRRNLKKCMEKNA</sequence>
<keyword evidence="4" id="KW-0238">DNA-binding</keyword>
<keyword evidence="3" id="KW-0731">Sigma factor</keyword>
<keyword evidence="9" id="KW-1185">Reference proteome</keyword>
<dbReference type="InterPro" id="IPR014284">
    <property type="entry name" value="RNA_pol_sigma-70_dom"/>
</dbReference>
<evidence type="ECO:0000313" key="9">
    <source>
        <dbReference type="Proteomes" id="UP000295741"/>
    </source>
</evidence>
<dbReference type="RefSeq" id="WP_246027156.1">
    <property type="nucleotide sequence ID" value="NZ_SNWP01000014.1"/>
</dbReference>
<dbReference type="GO" id="GO:0016987">
    <property type="term" value="F:sigma factor activity"/>
    <property type="evidence" value="ECO:0007669"/>
    <property type="project" value="UniProtKB-KW"/>
</dbReference>
<proteinExistence type="inferred from homology"/>
<dbReference type="PANTHER" id="PTHR43133">
    <property type="entry name" value="RNA POLYMERASE ECF-TYPE SIGMA FACTO"/>
    <property type="match status" value="1"/>
</dbReference>
<comment type="similarity">
    <text evidence="1">Belongs to the sigma-70 factor family. ECF subfamily.</text>
</comment>
<keyword evidence="2" id="KW-0805">Transcription regulation</keyword>
<comment type="caution">
    <text evidence="7">The sequence shown here is derived from an EMBL/GenBank/DDBJ whole genome shotgun (WGS) entry which is preliminary data.</text>
</comment>
<dbReference type="PANTHER" id="PTHR43133:SF8">
    <property type="entry name" value="RNA POLYMERASE SIGMA FACTOR HI_1459-RELATED"/>
    <property type="match status" value="1"/>
</dbReference>
<feature type="domain" description="RNA polymerase sigma-70 region 2" evidence="6">
    <location>
        <begin position="38"/>
        <end position="104"/>
    </location>
</feature>
<evidence type="ECO:0000256" key="1">
    <source>
        <dbReference type="ARBA" id="ARBA00010641"/>
    </source>
</evidence>
<dbReference type="SUPFAM" id="SSF88946">
    <property type="entry name" value="Sigma2 domain of RNA polymerase sigma factors"/>
    <property type="match status" value="1"/>
</dbReference>
<evidence type="ECO:0000256" key="5">
    <source>
        <dbReference type="ARBA" id="ARBA00023163"/>
    </source>
</evidence>
<dbReference type="NCBIfam" id="TIGR02937">
    <property type="entry name" value="sigma70-ECF"/>
    <property type="match status" value="1"/>
</dbReference>
<dbReference type="InterPro" id="IPR013325">
    <property type="entry name" value="RNA_pol_sigma_r2"/>
</dbReference>
<dbReference type="AlphaFoldDB" id="A0A4R6IMQ3"/>
<gene>
    <name evidence="8" type="ORF">BC659_3070</name>
    <name evidence="7" type="ORF">BC659_3312</name>
</gene>
<dbReference type="SUPFAM" id="SSF88659">
    <property type="entry name" value="Sigma3 and sigma4 domains of RNA polymerase sigma factors"/>
    <property type="match status" value="1"/>
</dbReference>
<dbReference type="GO" id="GO:0006352">
    <property type="term" value="P:DNA-templated transcription initiation"/>
    <property type="evidence" value="ECO:0007669"/>
    <property type="project" value="InterPro"/>
</dbReference>
<keyword evidence="5" id="KW-0804">Transcription</keyword>
<evidence type="ECO:0000313" key="7">
    <source>
        <dbReference type="EMBL" id="TDO23452.1"/>
    </source>
</evidence>
<name>A0A4R6IMQ3_9BACT</name>
<dbReference type="GO" id="GO:0003677">
    <property type="term" value="F:DNA binding"/>
    <property type="evidence" value="ECO:0007669"/>
    <property type="project" value="UniProtKB-KW"/>
</dbReference>